<comment type="caution">
    <text evidence="1">The sequence shown here is derived from an EMBL/GenBank/DDBJ whole genome shotgun (WGS) entry which is preliminary data.</text>
</comment>
<evidence type="ECO:0000313" key="1">
    <source>
        <dbReference type="EMBL" id="MCV3214440.1"/>
    </source>
</evidence>
<keyword evidence="2" id="KW-1185">Reference proteome</keyword>
<accession>A0ABT3B0C7</accession>
<reference evidence="1 2" key="1">
    <citation type="submission" date="2022-10" db="EMBL/GenBank/DDBJ databases">
        <title>Identification of biosynthetic pathway for the production of the potent trypsin inhibitor radiosumin.</title>
        <authorList>
            <person name="Fewer D.P."/>
            <person name="Delbaje E."/>
            <person name="Ouyang X."/>
            <person name="Agostino P.D."/>
            <person name="Wahlsten M."/>
            <person name="Jokela J."/>
            <person name="Permi P."/>
            <person name="Haapaniemi E."/>
            <person name="Koistinen H."/>
        </authorList>
    </citation>
    <scope>NUCLEOTIDE SEQUENCE [LARGE SCALE GENOMIC DNA]</scope>
    <source>
        <strain evidence="1 2">NIES-515</strain>
    </source>
</reference>
<protein>
    <submittedName>
        <fullName evidence="1">Uncharacterized protein</fullName>
    </submittedName>
</protein>
<name>A0ABT3B0C7_9CYAN</name>
<dbReference type="Proteomes" id="UP001526143">
    <property type="component" value="Unassembled WGS sequence"/>
</dbReference>
<evidence type="ECO:0000313" key="2">
    <source>
        <dbReference type="Proteomes" id="UP001526143"/>
    </source>
</evidence>
<gene>
    <name evidence="1" type="ORF">OGM63_13115</name>
</gene>
<dbReference type="RefSeq" id="WP_263746015.1">
    <property type="nucleotide sequence ID" value="NZ_JAOWRF010000194.1"/>
</dbReference>
<sequence length="56" mass="6272">MGSLNDRYAKSTVSIYRVSGWWRTWDGSSRCVAGGVARVQHLYTRPIGLNTNRIAS</sequence>
<proteinExistence type="predicted"/>
<organism evidence="1 2">
    <name type="scientific">Plectonema radiosum NIES-515</name>
    <dbReference type="NCBI Taxonomy" id="2986073"/>
    <lineage>
        <taxon>Bacteria</taxon>
        <taxon>Bacillati</taxon>
        <taxon>Cyanobacteriota</taxon>
        <taxon>Cyanophyceae</taxon>
        <taxon>Oscillatoriophycideae</taxon>
        <taxon>Oscillatoriales</taxon>
        <taxon>Microcoleaceae</taxon>
        <taxon>Plectonema</taxon>
    </lineage>
</organism>
<dbReference type="EMBL" id="JAOWRF010000194">
    <property type="protein sequence ID" value="MCV3214440.1"/>
    <property type="molecule type" value="Genomic_DNA"/>
</dbReference>